<keyword evidence="1" id="KW-1133">Transmembrane helix</keyword>
<sequence>MCKTKMRSFGRYILIGLIILLTMAAYGASMGIYGETVVNAWVPFGGALIIALLSGSRMWRLWNRLSQSDSMWFNLACHTVTATGVVMAAFYVCNYAFADSTTLHKETVVVERRYSETRHRTKRISRRVYGRGEPYKVYYIDVRFVGSGKTKAISLKNDLFRRIHTGDTLSLDTEAGLLGFPVIIRHGAPMDIPQSSYRIPRR</sequence>
<reference evidence="3" key="1">
    <citation type="submission" date="2016-04" db="EMBL/GenBank/DDBJ databases">
        <title>Complete Genome Sequences of Twelve Strains of a Stable Defined Moderately Diverse Mouse Microbiota 2 (sDMDMm2).</title>
        <authorList>
            <person name="Uchimura Y."/>
            <person name="Wyss M."/>
            <person name="Brugiroux S."/>
            <person name="Limenitakis J.P."/>
            <person name="Stecher B."/>
            <person name="McCoy K.D."/>
            <person name="Macpherson A.J."/>
        </authorList>
    </citation>
    <scope>NUCLEOTIDE SEQUENCE [LARGE SCALE GENOMIC DNA]</scope>
    <source>
        <strain evidence="3">YL27</strain>
    </source>
</reference>
<dbReference type="GeneID" id="65536985"/>
<dbReference type="EMBL" id="CP015402">
    <property type="protein sequence ID" value="ANU63836.1"/>
    <property type="molecule type" value="Genomic_DNA"/>
</dbReference>
<accession>A0A1Z2XI09</accession>
<dbReference type="STRING" id="1796646.A4V02_08910"/>
<feature type="transmembrane region" description="Helical" evidence="1">
    <location>
        <begin position="71"/>
        <end position="92"/>
    </location>
</feature>
<evidence type="ECO:0000256" key="1">
    <source>
        <dbReference type="SAM" id="Phobius"/>
    </source>
</evidence>
<feature type="transmembrane region" description="Helical" evidence="1">
    <location>
        <begin position="40"/>
        <end position="59"/>
    </location>
</feature>
<organism evidence="2 3">
    <name type="scientific">Muribaculum intestinale</name>
    <dbReference type="NCBI Taxonomy" id="1796646"/>
    <lineage>
        <taxon>Bacteria</taxon>
        <taxon>Pseudomonadati</taxon>
        <taxon>Bacteroidota</taxon>
        <taxon>Bacteroidia</taxon>
        <taxon>Bacteroidales</taxon>
        <taxon>Muribaculaceae</taxon>
        <taxon>Muribaculum</taxon>
    </lineage>
</organism>
<keyword evidence="1" id="KW-0472">Membrane</keyword>
<accession>A0A1B1SAK6</accession>
<evidence type="ECO:0000313" key="3">
    <source>
        <dbReference type="Proteomes" id="UP000186351"/>
    </source>
</evidence>
<keyword evidence="3" id="KW-1185">Reference proteome</keyword>
<dbReference type="OrthoDB" id="1100703at2"/>
<evidence type="ECO:0008006" key="4">
    <source>
        <dbReference type="Google" id="ProtNLM"/>
    </source>
</evidence>
<dbReference type="RefSeq" id="WP_068961136.1">
    <property type="nucleotide sequence ID" value="NZ_CAMSDF010000014.1"/>
</dbReference>
<gene>
    <name evidence="2" type="ORF">A4V02_08910</name>
</gene>
<dbReference type="Proteomes" id="UP000186351">
    <property type="component" value="Chromosome"/>
</dbReference>
<dbReference type="KEGG" id="pary:A4V02_08910"/>
<feature type="transmembrane region" description="Helical" evidence="1">
    <location>
        <begin position="12"/>
        <end position="34"/>
    </location>
</feature>
<proteinExistence type="predicted"/>
<evidence type="ECO:0000313" key="2">
    <source>
        <dbReference type="EMBL" id="ANU63836.1"/>
    </source>
</evidence>
<keyword evidence="1" id="KW-0812">Transmembrane</keyword>
<name>A0A1B1SAK6_9BACT</name>
<protein>
    <recommendedName>
        <fullName evidence="4">DUF2500 family protein</fullName>
    </recommendedName>
</protein>
<dbReference type="AlphaFoldDB" id="A0A1B1SAK6"/>